<evidence type="ECO:0000313" key="1">
    <source>
        <dbReference type="EMBL" id="GAA3646897.1"/>
    </source>
</evidence>
<evidence type="ECO:0000313" key="2">
    <source>
        <dbReference type="Proteomes" id="UP001410795"/>
    </source>
</evidence>
<reference evidence="2" key="1">
    <citation type="journal article" date="2019" name="Int. J. Syst. Evol. Microbiol.">
        <title>The Global Catalogue of Microorganisms (GCM) 10K type strain sequencing project: providing services to taxonomists for standard genome sequencing and annotation.</title>
        <authorList>
            <consortium name="The Broad Institute Genomics Platform"/>
            <consortium name="The Broad Institute Genome Sequencing Center for Infectious Disease"/>
            <person name="Wu L."/>
            <person name="Ma J."/>
        </authorList>
    </citation>
    <scope>NUCLEOTIDE SEQUENCE [LARGE SCALE GENOMIC DNA]</scope>
    <source>
        <strain evidence="2">JCM 16546</strain>
    </source>
</reference>
<dbReference type="Proteomes" id="UP001410795">
    <property type="component" value="Unassembled WGS sequence"/>
</dbReference>
<dbReference type="InterPro" id="IPR029068">
    <property type="entry name" value="Glyas_Bleomycin-R_OHBP_Dase"/>
</dbReference>
<proteinExistence type="predicted"/>
<dbReference type="Gene3D" id="3.10.180.10">
    <property type="entry name" value="2,3-Dihydroxybiphenyl 1,2-Dioxygenase, domain 1"/>
    <property type="match status" value="1"/>
</dbReference>
<name>A0ABP7B260_9MICO</name>
<comment type="caution">
    <text evidence="1">The sequence shown here is derived from an EMBL/GenBank/DDBJ whole genome shotgun (WGS) entry which is preliminary data.</text>
</comment>
<sequence>MTTVQQIRYTDHPERWHALAGALGLTPPYRPTPEWAEFEGDGVLAIHRATPDRPAGAVDLHVLAADLDAAAEAVAAFDTAREEMADVGAVLRIAAVDGVAVTVSAGVRAPRGDLAMQPIWFAHDLDEPRRLLEALGLRAQIVGDRGGWVDLAAPGGGAVGLHAVATADMADAPSIGLSFLAAGDLDALARRVRAAGFDAAVIDESYGRTIRIPDPDGGEEIWINGVQDDLYGYDRET</sequence>
<organism evidence="1 2">
    <name type="scientific">Microbacterium marinilacus</name>
    <dbReference type="NCBI Taxonomy" id="415209"/>
    <lineage>
        <taxon>Bacteria</taxon>
        <taxon>Bacillati</taxon>
        <taxon>Actinomycetota</taxon>
        <taxon>Actinomycetes</taxon>
        <taxon>Micrococcales</taxon>
        <taxon>Microbacteriaceae</taxon>
        <taxon>Microbacterium</taxon>
    </lineage>
</organism>
<gene>
    <name evidence="1" type="ORF">GCM10022202_02730</name>
</gene>
<dbReference type="SUPFAM" id="SSF54593">
    <property type="entry name" value="Glyoxalase/Bleomycin resistance protein/Dihydroxybiphenyl dioxygenase"/>
    <property type="match status" value="1"/>
</dbReference>
<dbReference type="RefSeq" id="WP_221857526.1">
    <property type="nucleotide sequence ID" value="NZ_BAAAYV010000002.1"/>
</dbReference>
<keyword evidence="2" id="KW-1185">Reference proteome</keyword>
<protein>
    <recommendedName>
        <fullName evidence="3">VOC family protein</fullName>
    </recommendedName>
</protein>
<evidence type="ECO:0008006" key="3">
    <source>
        <dbReference type="Google" id="ProtNLM"/>
    </source>
</evidence>
<dbReference type="EMBL" id="BAAAYV010000002">
    <property type="protein sequence ID" value="GAA3646897.1"/>
    <property type="molecule type" value="Genomic_DNA"/>
</dbReference>
<accession>A0ABP7B260</accession>